<reference evidence="4" key="1">
    <citation type="submission" date="2023-03" db="EMBL/GenBank/DDBJ databases">
        <authorList>
            <person name="Steffen K."/>
            <person name="Cardenas P."/>
        </authorList>
    </citation>
    <scope>NUCLEOTIDE SEQUENCE</scope>
</reference>
<dbReference type="Pfam" id="PF13193">
    <property type="entry name" value="AMP-binding_C"/>
    <property type="match status" value="1"/>
</dbReference>
<proteinExistence type="inferred from homology"/>
<name>A0AA35X1D6_GEOBA</name>
<evidence type="ECO:0000256" key="2">
    <source>
        <dbReference type="ARBA" id="ARBA00022598"/>
    </source>
</evidence>
<evidence type="ECO:0000313" key="5">
    <source>
        <dbReference type="Proteomes" id="UP001174909"/>
    </source>
</evidence>
<dbReference type="GO" id="GO:0016405">
    <property type="term" value="F:CoA-ligase activity"/>
    <property type="evidence" value="ECO:0007669"/>
    <property type="project" value="TreeGrafter"/>
</dbReference>
<dbReference type="InterPro" id="IPR045851">
    <property type="entry name" value="AMP-bd_C_sf"/>
</dbReference>
<keyword evidence="5" id="KW-1185">Reference proteome</keyword>
<feature type="domain" description="AMP-binding enzyme C-terminal" evidence="3">
    <location>
        <begin position="56"/>
        <end position="124"/>
    </location>
</feature>
<organism evidence="4 5">
    <name type="scientific">Geodia barretti</name>
    <name type="common">Barrett's horny sponge</name>
    <dbReference type="NCBI Taxonomy" id="519541"/>
    <lineage>
        <taxon>Eukaryota</taxon>
        <taxon>Metazoa</taxon>
        <taxon>Porifera</taxon>
        <taxon>Demospongiae</taxon>
        <taxon>Heteroscleromorpha</taxon>
        <taxon>Tetractinellida</taxon>
        <taxon>Astrophorina</taxon>
        <taxon>Geodiidae</taxon>
        <taxon>Geodia</taxon>
    </lineage>
</organism>
<gene>
    <name evidence="4" type="ORF">GBAR_LOCUS20364</name>
</gene>
<comment type="caution">
    <text evidence="4">The sequence shown here is derived from an EMBL/GenBank/DDBJ whole genome shotgun (WGS) entry which is preliminary data.</text>
</comment>
<dbReference type="Gene3D" id="3.30.300.30">
    <property type="match status" value="1"/>
</dbReference>
<dbReference type="SUPFAM" id="SSF56801">
    <property type="entry name" value="Acetyl-CoA synthetase-like"/>
    <property type="match status" value="1"/>
</dbReference>
<dbReference type="Gene3D" id="3.40.50.12780">
    <property type="entry name" value="N-terminal domain of ligase-like"/>
    <property type="match status" value="1"/>
</dbReference>
<keyword evidence="2 4" id="KW-0436">Ligase</keyword>
<dbReference type="Proteomes" id="UP001174909">
    <property type="component" value="Unassembled WGS sequence"/>
</dbReference>
<accession>A0AA35X1D6</accession>
<comment type="similarity">
    <text evidence="1">Belongs to the ATP-dependent AMP-binding enzyme family.</text>
</comment>
<dbReference type="InterPro" id="IPR042099">
    <property type="entry name" value="ANL_N_sf"/>
</dbReference>
<dbReference type="PANTHER" id="PTHR24096">
    <property type="entry name" value="LONG-CHAIN-FATTY-ACID--COA LIGASE"/>
    <property type="match status" value="1"/>
</dbReference>
<dbReference type="InterPro" id="IPR025110">
    <property type="entry name" value="AMP-bd_C"/>
</dbReference>
<dbReference type="EMBL" id="CASHTH010002861">
    <property type="protein sequence ID" value="CAI8036341.1"/>
    <property type="molecule type" value="Genomic_DNA"/>
</dbReference>
<protein>
    <submittedName>
        <fullName evidence="4">Probable 4-coumarate--CoA ligase 2</fullName>
    </submittedName>
</protein>
<evidence type="ECO:0000256" key="1">
    <source>
        <dbReference type="ARBA" id="ARBA00006432"/>
    </source>
</evidence>
<dbReference type="AlphaFoldDB" id="A0AA35X1D6"/>
<dbReference type="PANTHER" id="PTHR24096:SF149">
    <property type="entry name" value="AMP-BINDING DOMAIN-CONTAINING PROTEIN-RELATED"/>
    <property type="match status" value="1"/>
</dbReference>
<sequence>MKGYLNLPDATKSCITDDCLFRTGDIGHFDKDGWFYITDRLKELIKVKGLQVAPAELEALLVTHKKIADAAVIGVTDERLGEAPRAYVVKNDSSLQEREVEEYIARRVAKHKHLVGGVQFVDAILSLLLGRFCAVY</sequence>
<evidence type="ECO:0000313" key="4">
    <source>
        <dbReference type="EMBL" id="CAI8036341.1"/>
    </source>
</evidence>
<evidence type="ECO:0000259" key="3">
    <source>
        <dbReference type="Pfam" id="PF13193"/>
    </source>
</evidence>